<dbReference type="GO" id="GO:0003682">
    <property type="term" value="F:chromatin binding"/>
    <property type="evidence" value="ECO:0007669"/>
    <property type="project" value="TreeGrafter"/>
</dbReference>
<organism evidence="9 10">
    <name type="scientific">Phytophthora nicotianae P1976</name>
    <dbReference type="NCBI Taxonomy" id="1317066"/>
    <lineage>
        <taxon>Eukaryota</taxon>
        <taxon>Sar</taxon>
        <taxon>Stramenopiles</taxon>
        <taxon>Oomycota</taxon>
        <taxon>Peronosporomycetes</taxon>
        <taxon>Peronosporales</taxon>
        <taxon>Peronosporaceae</taxon>
        <taxon>Phytophthora</taxon>
    </lineage>
</organism>
<name>A0A080ZZV0_PHYNI</name>
<evidence type="ECO:0000313" key="10">
    <source>
        <dbReference type="Proteomes" id="UP000028582"/>
    </source>
</evidence>
<accession>A0A080ZZV0</accession>
<dbReference type="InterPro" id="IPR026003">
    <property type="entry name" value="Cohesin_HEAT"/>
</dbReference>
<dbReference type="GO" id="GO:1990414">
    <property type="term" value="P:replication-born double-strand break repair via sister chromatid exchange"/>
    <property type="evidence" value="ECO:0007669"/>
    <property type="project" value="TreeGrafter"/>
</dbReference>
<dbReference type="GO" id="GO:0140588">
    <property type="term" value="P:chromatin looping"/>
    <property type="evidence" value="ECO:0007669"/>
    <property type="project" value="InterPro"/>
</dbReference>
<dbReference type="GO" id="GO:0071169">
    <property type="term" value="P:establishment of protein localization to chromatin"/>
    <property type="evidence" value="ECO:0007669"/>
    <property type="project" value="TreeGrafter"/>
</dbReference>
<comment type="caution">
    <text evidence="9">The sequence shown here is derived from an EMBL/GenBank/DDBJ whole genome shotgun (WGS) entry which is preliminary data.</text>
</comment>
<keyword evidence="3 6" id="KW-0677">Repeat</keyword>
<dbReference type="PANTHER" id="PTHR21704">
    <property type="entry name" value="NIPPED-B-LIKE PROTEIN DELANGIN SCC2-RELATED"/>
    <property type="match status" value="1"/>
</dbReference>
<dbReference type="GO" id="GO:0090694">
    <property type="term" value="C:Scc2-Scc4 cohesin loading complex"/>
    <property type="evidence" value="ECO:0007669"/>
    <property type="project" value="TreeGrafter"/>
</dbReference>
<dbReference type="GO" id="GO:0061775">
    <property type="term" value="F:cohesin loader activity"/>
    <property type="evidence" value="ECO:0007669"/>
    <property type="project" value="InterPro"/>
</dbReference>
<dbReference type="GO" id="GO:0034087">
    <property type="term" value="P:establishment of mitotic sister chromatid cohesion"/>
    <property type="evidence" value="ECO:0007669"/>
    <property type="project" value="TreeGrafter"/>
</dbReference>
<comment type="similarity">
    <text evidence="2 6">Belongs to the SCC2/Nipped-B family.</text>
</comment>
<proteinExistence type="inferred from homology"/>
<dbReference type="CDD" id="cd23958">
    <property type="entry name" value="SCC2"/>
    <property type="match status" value="1"/>
</dbReference>
<dbReference type="InterPro" id="IPR011989">
    <property type="entry name" value="ARM-like"/>
</dbReference>
<feature type="domain" description="Sister chromatid cohesion C-terminal" evidence="8">
    <location>
        <begin position="1396"/>
        <end position="1589"/>
    </location>
</feature>
<dbReference type="OrthoDB" id="418242at2759"/>
<protein>
    <recommendedName>
        <fullName evidence="6">Sister chromatid cohesion protein</fullName>
    </recommendedName>
</protein>
<evidence type="ECO:0000259" key="8">
    <source>
        <dbReference type="Pfam" id="PF12830"/>
    </source>
</evidence>
<evidence type="ECO:0000256" key="3">
    <source>
        <dbReference type="ARBA" id="ARBA00022737"/>
    </source>
</evidence>
<keyword evidence="5 6" id="KW-0131">Cell cycle</keyword>
<dbReference type="GO" id="GO:0010468">
    <property type="term" value="P:regulation of gene expression"/>
    <property type="evidence" value="ECO:0007669"/>
    <property type="project" value="InterPro"/>
</dbReference>
<dbReference type="SUPFAM" id="SSF48371">
    <property type="entry name" value="ARM repeat"/>
    <property type="match status" value="1"/>
</dbReference>
<sequence>MRGGQFLFPLYVEPEDAAAADAPESLHPVTSNPVAGDEPFNPQRLATLIRSSTTNAFGPLAETTEIAADVLNSLPRWAQAVVQTGCFNAAGTMSSPRSRLKRISEQRRESDSRRPRKKRSLNSGVGRDGLTDEESSELHVGLYELSVELGENPEMEDDEELPMVFTQAETTADSIEKYAELLERLVELAVDRQQAIDLEPNDADVFQPEEVKILRQSLKAMTKNNWINKLEPELLISLMRTFDTQVRQGLAVDVLGAELSPKKAKGEAQIDEQLVQKLLASLDVAVCELIVMATPQIDRRILSEETIENCFQLLHHTIRCLLLPCIDTSFVTTASAPVAKENDGRQSTGRKSRGSTRVNLRANKYARRAVERVSHVACEFMDQLATLVLSVKLADRWILRLSSSMVELFALDHSSFATSLQQSALGILRGIFFQYKPHRESLLGDIVEIMVKLPTTKRTLRTVKLLNSNDTVQRISTLVVSIIQSCAAAAGNRGAMETEMDVHQDVTEVSSTSDTVAEEKSQHRGDVVRTTLDDARNSARSFMRMLLKACWKKTEERDNRVVLDNFTEDLLLMFVRPEWAGAEDLLEVLSSSLASILHANIAADVKNPDSHRSLAALNLVGKICASIKRYQREVGRNAVKDDSGSIAIIEEHTNKLRAVLDSKGKRSKGALLNSCDKLFDEITLKHIVVMHLQRQKFGHDDSKKVLILKFISESEAHRSGADSAFVQRERNLWESLWGASKGGVNSTFKVAPPTIELALKSSLQLAVKRGFCGLFDKLLAHIMALLSKGMPSLRARVMKCLRVIVDVDPMLMAEAGVQLAVERCCSDEKPSVREAAVNLIGTYVLLQPLLVRQLSFSTRSKLITISCIQFDKYFDVLAERMRDKGIKVRTSVCRIFKIAISMQDPSGKTITEKELRRKSACMRCLVERVGHAAEDQAVKNFIIDTFQEVWFGSELTSSRLSHPFGVFGDENALPPGWTAAPARIHEKDDATTEESAKFVSEDGSVANSVEEAWSSYRTPTVTPSTLVKSNDSKLDTSSEVVATIVEVIHGVPNLGWFAELLKRLLGERNRKMGAHSTKDRYSQVAIAEDRSGTIVDRLVECLMGLQEGKLLKGVSIEQAHEQFVACMTALSAFCEAKPQLLARHLETIRVYLKEKDLKIQSLSVSMIKNILGVKRVPQTFATRLENDLRLLVLSSSPSVVGPSIQCLATLSTATKKVPVLLLGLLEKFLFYIHKYKQRTSLTDLSDQDNVVLQRALFVAGKIAGSTDIDNCPALAKEAKVVTIGTITESLYELYAQFARMPGNDTCAAKAVQGMGFLFPIRPRLFLRAQQDGLLNYLLTANTRKAKLQCLVSMKELLLSEEQRLDKGVATRTMNQSKSKEQQVQGDQEADASLIGNVMQAELGNILQLSLQKVPQIRKEAIACIDALLTQGLANPFPCIPNVVALETDRVPDVRDAAFSLLLALYGRFRTQFHTQLVKGVQASYSFQLSVYGDATALGIDENEKAYCLFGRLYANCVSSAKSHGFLRALMNQFTDQGSVLQPLKSKPLATNSKTFTTSLKYLCYLAQIISTLPYEVEDEPLYIIYSINRYVSLRLGPVLDDLKKSFAEAGVPQILLDDDEADPSRIKIDEYRLRPVADSMLTSQANNARISFAIALMLRLKFTLKRNYKLDNEKCATYKPSSTNAPEEAKERSPKKLLLPSVDDLCQTDDPIQMNWNLLMVAWYAAREDQKQLDIDMEANQKPKAAPKRRRRSIKDSSSKKPKLQENASEDEYVEGFD</sequence>
<keyword evidence="4 6" id="KW-0539">Nucleus</keyword>
<dbReference type="EMBL" id="ANJA01002082">
    <property type="protein sequence ID" value="ETO72161.1"/>
    <property type="molecule type" value="Genomic_DNA"/>
</dbReference>
<feature type="compositionally biased region" description="Basic and acidic residues" evidence="7">
    <location>
        <begin position="102"/>
        <end position="113"/>
    </location>
</feature>
<evidence type="ECO:0000256" key="2">
    <source>
        <dbReference type="ARBA" id="ARBA00009252"/>
    </source>
</evidence>
<evidence type="ECO:0000256" key="5">
    <source>
        <dbReference type="ARBA" id="ARBA00023306"/>
    </source>
</evidence>
<dbReference type="InterPro" id="IPR033031">
    <property type="entry name" value="Scc2/Nipped-B"/>
</dbReference>
<evidence type="ECO:0000256" key="1">
    <source>
        <dbReference type="ARBA" id="ARBA00004123"/>
    </source>
</evidence>
<dbReference type="Pfam" id="PF12830">
    <property type="entry name" value="Nipped-B_C"/>
    <property type="match status" value="1"/>
</dbReference>
<dbReference type="InterPro" id="IPR016024">
    <property type="entry name" value="ARM-type_fold"/>
</dbReference>
<dbReference type="Pfam" id="PF12765">
    <property type="entry name" value="Cohesin_HEAT"/>
    <property type="match status" value="1"/>
</dbReference>
<evidence type="ECO:0000313" key="9">
    <source>
        <dbReference type="EMBL" id="ETO72161.1"/>
    </source>
</evidence>
<dbReference type="PANTHER" id="PTHR21704:SF18">
    <property type="entry name" value="NIPPED-B-LIKE PROTEIN"/>
    <property type="match status" value="1"/>
</dbReference>
<gene>
    <name evidence="9" type="ORF">F444_11620</name>
</gene>
<reference evidence="9 10" key="1">
    <citation type="submission" date="2013-11" db="EMBL/GenBank/DDBJ databases">
        <title>The Genome Sequence of Phytophthora parasitica P1976.</title>
        <authorList>
            <consortium name="The Broad Institute Genomics Platform"/>
            <person name="Russ C."/>
            <person name="Tyler B."/>
            <person name="Panabieres F."/>
            <person name="Shan W."/>
            <person name="Tripathy S."/>
            <person name="Grunwald N."/>
            <person name="Machado M."/>
            <person name="Johnson C.S."/>
            <person name="Walker B."/>
            <person name="Young S."/>
            <person name="Zeng Q."/>
            <person name="Gargeya S."/>
            <person name="Fitzgerald M."/>
            <person name="Haas B."/>
            <person name="Abouelleil A."/>
            <person name="Allen A.W."/>
            <person name="Alvarado L."/>
            <person name="Arachchi H.M."/>
            <person name="Berlin A.M."/>
            <person name="Chapman S.B."/>
            <person name="Gainer-Dewar J."/>
            <person name="Goldberg J."/>
            <person name="Griggs A."/>
            <person name="Gujja S."/>
            <person name="Hansen M."/>
            <person name="Howarth C."/>
            <person name="Imamovic A."/>
            <person name="Ireland A."/>
            <person name="Larimer J."/>
            <person name="McCowan C."/>
            <person name="Murphy C."/>
            <person name="Pearson M."/>
            <person name="Poon T.W."/>
            <person name="Priest M."/>
            <person name="Roberts A."/>
            <person name="Saif S."/>
            <person name="Shea T."/>
            <person name="Sisk P."/>
            <person name="Sykes S."/>
            <person name="Wortman J."/>
            <person name="Nusbaum C."/>
            <person name="Birren B."/>
        </authorList>
    </citation>
    <scope>NUCLEOTIDE SEQUENCE [LARGE SCALE GENOMIC DNA]</scope>
    <source>
        <strain evidence="9 10">P1976</strain>
    </source>
</reference>
<feature type="region of interest" description="Disordered" evidence="7">
    <location>
        <begin position="1676"/>
        <end position="1696"/>
    </location>
</feature>
<feature type="compositionally biased region" description="Acidic residues" evidence="7">
    <location>
        <begin position="1768"/>
        <end position="1778"/>
    </location>
</feature>
<evidence type="ECO:0000256" key="4">
    <source>
        <dbReference type="ARBA" id="ARBA00023242"/>
    </source>
</evidence>
<dbReference type="Gene3D" id="1.25.10.10">
    <property type="entry name" value="Leucine-rich Repeat Variant"/>
    <property type="match status" value="2"/>
</dbReference>
<comment type="subcellular location">
    <subcellularLocation>
        <location evidence="1 6">Nucleus</location>
    </subcellularLocation>
</comment>
<dbReference type="Proteomes" id="UP000028582">
    <property type="component" value="Unassembled WGS sequence"/>
</dbReference>
<evidence type="ECO:0000256" key="7">
    <source>
        <dbReference type="SAM" id="MobiDB-lite"/>
    </source>
</evidence>
<feature type="region of interest" description="Disordered" evidence="7">
    <location>
        <begin position="92"/>
        <end position="136"/>
    </location>
</feature>
<feature type="region of interest" description="Disordered" evidence="7">
    <location>
        <begin position="1735"/>
        <end position="1778"/>
    </location>
</feature>
<dbReference type="InterPro" id="IPR024986">
    <property type="entry name" value="Nipped-B_C"/>
</dbReference>
<evidence type="ECO:0000256" key="6">
    <source>
        <dbReference type="RuleBase" id="RU364107"/>
    </source>
</evidence>